<reference evidence="2" key="1">
    <citation type="submission" date="2016-03" db="EMBL/GenBank/DDBJ databases">
        <title>Draft genome sequence of Rosellinia necatrix.</title>
        <authorList>
            <person name="Kanematsu S."/>
        </authorList>
    </citation>
    <scope>NUCLEOTIDE SEQUENCE [LARGE SCALE GENOMIC DNA]</scope>
    <source>
        <strain evidence="2">W97</strain>
    </source>
</reference>
<dbReference type="EMBL" id="DF977463">
    <property type="protein sequence ID" value="GAW26007.1"/>
    <property type="molecule type" value="Genomic_DNA"/>
</dbReference>
<dbReference type="OrthoDB" id="4749603at2759"/>
<dbReference type="Proteomes" id="UP000054516">
    <property type="component" value="Unassembled WGS sequence"/>
</dbReference>
<feature type="compositionally biased region" description="Basic residues" evidence="1">
    <location>
        <begin position="1"/>
        <end position="12"/>
    </location>
</feature>
<feature type="region of interest" description="Disordered" evidence="1">
    <location>
        <begin position="1"/>
        <end position="65"/>
    </location>
</feature>
<protein>
    <submittedName>
        <fullName evidence="2">Uncharacterized protein</fullName>
    </submittedName>
</protein>
<dbReference type="AlphaFoldDB" id="A0A1S8A7E9"/>
<evidence type="ECO:0000313" key="2">
    <source>
        <dbReference type="EMBL" id="GAW26007.1"/>
    </source>
</evidence>
<name>A0A1S8A7E9_ROSNE</name>
<evidence type="ECO:0000313" key="3">
    <source>
        <dbReference type="Proteomes" id="UP000054516"/>
    </source>
</evidence>
<accession>A0A1S8A7E9</accession>
<sequence length="95" mass="10651">MKRLLHIPHFGRSHRESGSSKDSGAPRHSAFPADHDSAPSPHSSGSDRPHRRHESSSRSDKGSVTFAASRIDEDKLINFCNRNYGKDYILVVRKL</sequence>
<organism evidence="2">
    <name type="scientific">Rosellinia necatrix</name>
    <name type="common">White root-rot fungus</name>
    <dbReference type="NCBI Taxonomy" id="77044"/>
    <lineage>
        <taxon>Eukaryota</taxon>
        <taxon>Fungi</taxon>
        <taxon>Dikarya</taxon>
        <taxon>Ascomycota</taxon>
        <taxon>Pezizomycotina</taxon>
        <taxon>Sordariomycetes</taxon>
        <taxon>Xylariomycetidae</taxon>
        <taxon>Xylariales</taxon>
        <taxon>Xylariaceae</taxon>
        <taxon>Rosellinia</taxon>
    </lineage>
</organism>
<keyword evidence="3" id="KW-1185">Reference proteome</keyword>
<gene>
    <name evidence="2" type="ORF">SAMD00023353_1801260</name>
</gene>
<evidence type="ECO:0000256" key="1">
    <source>
        <dbReference type="SAM" id="MobiDB-lite"/>
    </source>
</evidence>
<proteinExistence type="predicted"/>